<evidence type="ECO:0000313" key="1">
    <source>
        <dbReference type="EMBL" id="MCX5614992.1"/>
    </source>
</evidence>
<evidence type="ECO:0000313" key="2">
    <source>
        <dbReference type="Proteomes" id="UP001165648"/>
    </source>
</evidence>
<dbReference type="InterPro" id="IPR035994">
    <property type="entry name" value="Nucleoside_phosphorylase_sf"/>
</dbReference>
<dbReference type="Pfam" id="PF06516">
    <property type="entry name" value="NUP"/>
    <property type="match status" value="1"/>
</dbReference>
<name>A0ABT3W7E0_9PROT</name>
<gene>
    <name evidence="1" type="ORF">NQF64_07030</name>
</gene>
<sequence length="359" mass="39380">MRRFCSVMLAGVIAGLGVGIGVKAHAQAAPLEVRVVVVTTFELGQDRGDMPGEFQHWVERYPLEQSFPAPGTEHGVLRYNAQDHVLGLVSGEGPSHMAAAITALALDPRFDLRHAYFILAGIAGVNPYKASLGSAAWARYVVNGGAAHLIDSREIPADWPDGFTPLQGHVPDEYPRPPLHSIAGDMAYQLRPSLVQWAYERTKAITLPDNAALQAHRHAYQDFPEALKPPHVMIGDTISSETYWLGARMNRWAERWVSYWTDHQGEMVTTAEEDIALCQALALQAKAGRVDAQRILILRTASNFDMPPTAITPATMLANAAHEENLPGLHAATDAAYRVASPIVRHLATDWARYKEHVP</sequence>
<dbReference type="InterPro" id="IPR009486">
    <property type="entry name" value="Pur_nuclsid_perm"/>
</dbReference>
<organism evidence="1 2">
    <name type="scientific">Bombella saccharophila</name>
    <dbReference type="NCBI Taxonomy" id="2967338"/>
    <lineage>
        <taxon>Bacteria</taxon>
        <taxon>Pseudomonadati</taxon>
        <taxon>Pseudomonadota</taxon>
        <taxon>Alphaproteobacteria</taxon>
        <taxon>Acetobacterales</taxon>
        <taxon>Acetobacteraceae</taxon>
        <taxon>Bombella</taxon>
    </lineage>
</organism>
<accession>A0ABT3W7E0</accession>
<dbReference type="Gene3D" id="3.40.50.1580">
    <property type="entry name" value="Nucleoside phosphorylase domain"/>
    <property type="match status" value="1"/>
</dbReference>
<comment type="caution">
    <text evidence="1">The sequence shown here is derived from an EMBL/GenBank/DDBJ whole genome shotgun (WGS) entry which is preliminary data.</text>
</comment>
<keyword evidence="2" id="KW-1185">Reference proteome</keyword>
<dbReference type="EMBL" id="JANIDW010000003">
    <property type="protein sequence ID" value="MCX5614992.1"/>
    <property type="molecule type" value="Genomic_DNA"/>
</dbReference>
<protein>
    <submittedName>
        <fullName evidence="1">Purine nucleoside permease</fullName>
    </submittedName>
</protein>
<reference evidence="1 2" key="1">
    <citation type="submission" date="2022-07" db="EMBL/GenBank/DDBJ databases">
        <title>Bombella genomes.</title>
        <authorList>
            <person name="Harer L."/>
            <person name="Styblova S."/>
            <person name="Ehrmann M."/>
        </authorList>
    </citation>
    <scope>NUCLEOTIDE SEQUENCE [LARGE SCALE GENOMIC DNA]</scope>
    <source>
        <strain evidence="1 2">TMW 2.2558</strain>
    </source>
</reference>
<dbReference type="PIRSF" id="PIRSF013171">
    <property type="entry name" value="Pur_nuclsid_perm"/>
    <property type="match status" value="1"/>
</dbReference>
<dbReference type="PANTHER" id="PTHR38643:SF1">
    <property type="entry name" value="PURINE NUCLEOSIDE PERMEASE C285.05-RELATED"/>
    <property type="match status" value="1"/>
</dbReference>
<proteinExistence type="predicted"/>
<dbReference type="PANTHER" id="PTHR38643">
    <property type="entry name" value="PURINE NUCLEOSIDE PERMEASE C285.05-RELATED"/>
    <property type="match status" value="1"/>
</dbReference>
<dbReference type="RefSeq" id="WP_266106919.1">
    <property type="nucleotide sequence ID" value="NZ_JANIDW010000003.1"/>
</dbReference>
<dbReference type="Proteomes" id="UP001165648">
    <property type="component" value="Unassembled WGS sequence"/>
</dbReference>